<evidence type="ECO:0000313" key="9">
    <source>
        <dbReference type="Proteomes" id="UP000656319"/>
    </source>
</evidence>
<keyword evidence="3" id="KW-0813">Transport</keyword>
<feature type="transmembrane region" description="Helical" evidence="7">
    <location>
        <begin position="44"/>
        <end position="67"/>
    </location>
</feature>
<feature type="transmembrane region" description="Helical" evidence="7">
    <location>
        <begin position="420"/>
        <end position="438"/>
    </location>
</feature>
<keyword evidence="6 7" id="KW-0472">Membrane</keyword>
<dbReference type="RefSeq" id="WP_201698622.1">
    <property type="nucleotide sequence ID" value="NZ_CAJHCQ010000014.1"/>
</dbReference>
<evidence type="ECO:0000256" key="5">
    <source>
        <dbReference type="ARBA" id="ARBA00022989"/>
    </source>
</evidence>
<accession>A0ABM8NZN4</accession>
<feature type="transmembrane region" description="Helical" evidence="7">
    <location>
        <begin position="317"/>
        <end position="340"/>
    </location>
</feature>
<proteinExistence type="inferred from homology"/>
<comment type="subcellular location">
    <subcellularLocation>
        <location evidence="1">Membrane</location>
        <topology evidence="1">Multi-pass membrane protein</topology>
    </subcellularLocation>
</comment>
<feature type="transmembrane region" description="Helical" evidence="7">
    <location>
        <begin position="458"/>
        <end position="476"/>
    </location>
</feature>
<evidence type="ECO:0000256" key="6">
    <source>
        <dbReference type="ARBA" id="ARBA00023136"/>
    </source>
</evidence>
<evidence type="ECO:0000256" key="7">
    <source>
        <dbReference type="SAM" id="Phobius"/>
    </source>
</evidence>
<evidence type="ECO:0000256" key="4">
    <source>
        <dbReference type="ARBA" id="ARBA00022692"/>
    </source>
</evidence>
<dbReference type="InterPro" id="IPR050277">
    <property type="entry name" value="Sodium:Solute_Symporter"/>
</dbReference>
<keyword evidence="5 7" id="KW-1133">Transmembrane helix</keyword>
<evidence type="ECO:0000313" key="8">
    <source>
        <dbReference type="EMBL" id="CAD6550803.1"/>
    </source>
</evidence>
<organism evidence="8 9">
    <name type="scientific">Paraburkholderia hiiakae</name>
    <dbReference type="NCBI Taxonomy" id="1081782"/>
    <lineage>
        <taxon>Bacteria</taxon>
        <taxon>Pseudomonadati</taxon>
        <taxon>Pseudomonadota</taxon>
        <taxon>Betaproteobacteria</taxon>
        <taxon>Burkholderiales</taxon>
        <taxon>Burkholderiaceae</taxon>
        <taxon>Paraburkholderia</taxon>
    </lineage>
</organism>
<keyword evidence="9" id="KW-1185">Reference proteome</keyword>
<dbReference type="InterPro" id="IPR001734">
    <property type="entry name" value="Na/solute_symporter"/>
</dbReference>
<evidence type="ECO:0000256" key="2">
    <source>
        <dbReference type="ARBA" id="ARBA00006434"/>
    </source>
</evidence>
<name>A0ABM8NZN4_9BURK</name>
<feature type="transmembrane region" description="Helical" evidence="7">
    <location>
        <begin position="157"/>
        <end position="176"/>
    </location>
</feature>
<dbReference type="EMBL" id="CAJHCQ010000014">
    <property type="protein sequence ID" value="CAD6550803.1"/>
    <property type="molecule type" value="Genomic_DNA"/>
</dbReference>
<gene>
    <name evidence="8" type="primary">yodF_2</name>
    <name evidence="8" type="ORF">LMG27952_05071</name>
</gene>
<feature type="transmembrane region" description="Helical" evidence="7">
    <location>
        <begin position="188"/>
        <end position="206"/>
    </location>
</feature>
<feature type="transmembrane region" description="Helical" evidence="7">
    <location>
        <begin position="226"/>
        <end position="250"/>
    </location>
</feature>
<dbReference type="PROSITE" id="PS50283">
    <property type="entry name" value="NA_SOLUT_SYMP_3"/>
    <property type="match status" value="1"/>
</dbReference>
<dbReference type="CDD" id="cd10322">
    <property type="entry name" value="SLC5sbd"/>
    <property type="match status" value="1"/>
</dbReference>
<reference evidence="8 9" key="1">
    <citation type="submission" date="2020-10" db="EMBL/GenBank/DDBJ databases">
        <authorList>
            <person name="Peeters C."/>
        </authorList>
    </citation>
    <scope>NUCLEOTIDE SEQUENCE [LARGE SCALE GENOMIC DNA]</scope>
    <source>
        <strain evidence="8 9">LMG 27952</strain>
    </source>
</reference>
<dbReference type="Gene3D" id="1.20.1730.10">
    <property type="entry name" value="Sodium/glucose cotransporter"/>
    <property type="match status" value="1"/>
</dbReference>
<dbReference type="PANTHER" id="PTHR48086">
    <property type="entry name" value="SODIUM/PROLINE SYMPORTER-RELATED"/>
    <property type="match status" value="1"/>
</dbReference>
<feature type="transmembrane region" description="Helical" evidence="7">
    <location>
        <begin position="388"/>
        <end position="408"/>
    </location>
</feature>
<comment type="similarity">
    <text evidence="2">Belongs to the sodium:solute symporter (SSF) (TC 2.A.21) family.</text>
</comment>
<evidence type="ECO:0000256" key="3">
    <source>
        <dbReference type="ARBA" id="ARBA00022448"/>
    </source>
</evidence>
<dbReference type="Proteomes" id="UP000656319">
    <property type="component" value="Unassembled WGS sequence"/>
</dbReference>
<keyword evidence="4 7" id="KW-0812">Transmembrane</keyword>
<dbReference type="PANTHER" id="PTHR48086:SF8">
    <property type="entry name" value="MONOCARBOXYLIC ACID PERMEASE"/>
    <property type="match status" value="1"/>
</dbReference>
<feature type="transmembrane region" description="Helical" evidence="7">
    <location>
        <begin position="6"/>
        <end position="24"/>
    </location>
</feature>
<feature type="transmembrane region" description="Helical" evidence="7">
    <location>
        <begin position="73"/>
        <end position="98"/>
    </location>
</feature>
<evidence type="ECO:0000256" key="1">
    <source>
        <dbReference type="ARBA" id="ARBA00004141"/>
    </source>
</evidence>
<feature type="transmembrane region" description="Helical" evidence="7">
    <location>
        <begin position="271"/>
        <end position="297"/>
    </location>
</feature>
<sequence>MNLSTSVILATVFASILLSALPRLGRKMDLEQWSVGDRAFGTVFVFLLMAGESFTTFTVLGASGFAYGHGGAVYYILAYECLAYTLSFWLSPVIWRYAKQHRLVSLPDFLRQKYESRTLGALAALVGVVALIPYIVLQLKGMAIIVSTASSNALSPTTGILLGAAAITINVLLSGVHGSAWVSSVKDIAIVLLVVFLGIYLPRHYYGGIHAMFASVEAAKPGFTAIAPTGFSSVWFASTIILSTLGFFMWPHVFAATFTSGSVATLRRNAILLPAYSLLLALVFFVGFTAVGVVPGLAGAQADLSLFKLAIGAMPAWFIAILGSAGALCAIVPGSMLVLTTSILFSRDLVGAVDPARSDRFTVSLAKIAVPVIMIVCVTFALSGSQTVVALLLMGYNFVTQLAPAFFASLSKRNPATTKGAICGVVVGVLSVAVISLTGSRTSTLLPFIPDSLRDINVGIVALAVNVCAFVLVSFLDRLMPASRKLAP</sequence>
<protein>
    <submittedName>
        <fullName evidence="8">Symporter YodF</fullName>
    </submittedName>
</protein>
<feature type="transmembrane region" description="Helical" evidence="7">
    <location>
        <begin position="361"/>
        <end position="382"/>
    </location>
</feature>
<dbReference type="InterPro" id="IPR038377">
    <property type="entry name" value="Na/Glc_symporter_sf"/>
</dbReference>
<comment type="caution">
    <text evidence="8">The sequence shown here is derived from an EMBL/GenBank/DDBJ whole genome shotgun (WGS) entry which is preliminary data.</text>
</comment>
<feature type="transmembrane region" description="Helical" evidence="7">
    <location>
        <begin position="119"/>
        <end position="137"/>
    </location>
</feature>